<organism evidence="8 9">
    <name type="scientific">Juglans regia</name>
    <name type="common">English walnut</name>
    <dbReference type="NCBI Taxonomy" id="51240"/>
    <lineage>
        <taxon>Eukaryota</taxon>
        <taxon>Viridiplantae</taxon>
        <taxon>Streptophyta</taxon>
        <taxon>Embryophyta</taxon>
        <taxon>Tracheophyta</taxon>
        <taxon>Spermatophyta</taxon>
        <taxon>Magnoliopsida</taxon>
        <taxon>eudicotyledons</taxon>
        <taxon>Gunneridae</taxon>
        <taxon>Pentapetalae</taxon>
        <taxon>rosids</taxon>
        <taxon>fabids</taxon>
        <taxon>Fagales</taxon>
        <taxon>Juglandaceae</taxon>
        <taxon>Juglans</taxon>
    </lineage>
</organism>
<feature type="compositionally biased region" description="Low complexity" evidence="6">
    <location>
        <begin position="89"/>
        <end position="100"/>
    </location>
</feature>
<dbReference type="Gene3D" id="3.30.890.10">
    <property type="entry name" value="Methyl-cpg-binding Protein 2, Chain A"/>
    <property type="match status" value="1"/>
</dbReference>
<keyword evidence="5" id="KW-0539">Nucleus</keyword>
<gene>
    <name evidence="9" type="primary">LOC108992930</name>
</gene>
<dbReference type="KEGG" id="jre:108992930"/>
<evidence type="ECO:0000259" key="7">
    <source>
        <dbReference type="PROSITE" id="PS50982"/>
    </source>
</evidence>
<dbReference type="GO" id="GO:0003677">
    <property type="term" value="F:DNA binding"/>
    <property type="evidence" value="ECO:0007669"/>
    <property type="project" value="UniProtKB-KW"/>
</dbReference>
<reference evidence="9" key="1">
    <citation type="submission" date="2025-08" db="UniProtKB">
        <authorList>
            <consortium name="RefSeq"/>
        </authorList>
    </citation>
    <scope>IDENTIFICATION</scope>
    <source>
        <tissue evidence="9">Leaves</tissue>
    </source>
</reference>
<dbReference type="RefSeq" id="XP_018823196.1">
    <property type="nucleotide sequence ID" value="XM_018967651.2"/>
</dbReference>
<keyword evidence="3" id="KW-0238">DNA-binding</keyword>
<evidence type="ECO:0000256" key="2">
    <source>
        <dbReference type="ARBA" id="ARBA00023015"/>
    </source>
</evidence>
<dbReference type="Pfam" id="PF01429">
    <property type="entry name" value="MBD"/>
    <property type="match status" value="1"/>
</dbReference>
<dbReference type="GO" id="GO:0005634">
    <property type="term" value="C:nucleus"/>
    <property type="evidence" value="ECO:0007669"/>
    <property type="project" value="UniProtKB-SubCell"/>
</dbReference>
<feature type="compositionally biased region" description="Low complexity" evidence="6">
    <location>
        <begin position="63"/>
        <end position="74"/>
    </location>
</feature>
<dbReference type="AlphaFoldDB" id="A0A2I4EUW9"/>
<feature type="region of interest" description="Disordered" evidence="6">
    <location>
        <begin position="156"/>
        <end position="185"/>
    </location>
</feature>
<dbReference type="InParanoid" id="A0A2I4EUW9"/>
<feature type="region of interest" description="Disordered" evidence="6">
    <location>
        <begin position="1"/>
        <end position="107"/>
    </location>
</feature>
<dbReference type="PROSITE" id="PS50982">
    <property type="entry name" value="MBD"/>
    <property type="match status" value="1"/>
</dbReference>
<sequence length="244" mass="26501">MSTWCQDPNPNPKSPKRDPSRPGKSLSAELPSDPLLRPGSYIDATATGRDGTASMLGMRRSSDSSSPSLASKTSNGVATPFPESTESPAGAQQRRGAAAALPDWLPPGWKIEDRARISGASAGMIDRYFLDPVSGHRFRSKKEVFFFLETGTKRKRGKVMENSDADALGSEGQKPKKSGMKSKSSASKFDFFNVPEKVEWVLTDTTQGSWAPFIGDEKVSESTMQEWSAAFTAIASRDNDQRKS</sequence>
<proteinExistence type="predicted"/>
<evidence type="ECO:0000256" key="5">
    <source>
        <dbReference type="ARBA" id="ARBA00023242"/>
    </source>
</evidence>
<feature type="domain" description="MBD" evidence="7">
    <location>
        <begin position="95"/>
        <end position="170"/>
    </location>
</feature>
<evidence type="ECO:0000313" key="9">
    <source>
        <dbReference type="RefSeq" id="XP_018823196.1"/>
    </source>
</evidence>
<dbReference type="GeneID" id="108992930"/>
<dbReference type="SUPFAM" id="SSF54171">
    <property type="entry name" value="DNA-binding domain"/>
    <property type="match status" value="1"/>
</dbReference>
<evidence type="ECO:0000256" key="4">
    <source>
        <dbReference type="ARBA" id="ARBA00023163"/>
    </source>
</evidence>
<evidence type="ECO:0000256" key="1">
    <source>
        <dbReference type="ARBA" id="ARBA00004123"/>
    </source>
</evidence>
<keyword evidence="4" id="KW-0804">Transcription</keyword>
<evidence type="ECO:0000256" key="6">
    <source>
        <dbReference type="SAM" id="MobiDB-lite"/>
    </source>
</evidence>
<name>A0A2I4EUW9_JUGRE</name>
<dbReference type="STRING" id="51240.A0A2I4EUW9"/>
<dbReference type="Proteomes" id="UP000235220">
    <property type="component" value="Chromosome 14"/>
</dbReference>
<dbReference type="OrthoDB" id="10072024at2759"/>
<evidence type="ECO:0000256" key="3">
    <source>
        <dbReference type="ARBA" id="ARBA00023125"/>
    </source>
</evidence>
<dbReference type="FunCoup" id="A0A2I4EUW9">
    <property type="interactions" value="1484"/>
</dbReference>
<protein>
    <submittedName>
        <fullName evidence="9">Methyl-CpG-binding domain-containing protein 5-like</fullName>
    </submittedName>
</protein>
<comment type="subcellular location">
    <subcellularLocation>
        <location evidence="1">Nucleus</location>
    </subcellularLocation>
</comment>
<dbReference type="PANTHER" id="PTHR12396:SF46">
    <property type="entry name" value="METHYL-CPG-BINDING DOMAIN-CONTAINING PROTEIN 6"/>
    <property type="match status" value="1"/>
</dbReference>
<dbReference type="InterPro" id="IPR016177">
    <property type="entry name" value="DNA-bd_dom_sf"/>
</dbReference>
<dbReference type="InterPro" id="IPR001739">
    <property type="entry name" value="Methyl_CpG_DNA-bd"/>
</dbReference>
<evidence type="ECO:0000313" key="8">
    <source>
        <dbReference type="Proteomes" id="UP000235220"/>
    </source>
</evidence>
<dbReference type="PANTHER" id="PTHR12396">
    <property type="entry name" value="METHYL-CPG BINDING PROTEIN, MBD"/>
    <property type="match status" value="1"/>
</dbReference>
<accession>A0A2I4EUW9</accession>
<keyword evidence="8" id="KW-1185">Reference proteome</keyword>
<keyword evidence="2" id="KW-0805">Transcription regulation</keyword>